<comment type="cofactor">
    <cofactor evidence="1">
        <name>Mg(2+)</name>
        <dbReference type="ChEBI" id="CHEBI:18420"/>
    </cofactor>
</comment>
<dbReference type="InterPro" id="IPR052038">
    <property type="entry name" value="Type-VII_TA_antitoxin"/>
</dbReference>
<reference evidence="12" key="1">
    <citation type="journal article" date="2019" name="Int. J. Syst. Evol. Microbiol.">
        <title>The Global Catalogue of Microorganisms (GCM) 10K type strain sequencing project: providing services to taxonomists for standard genome sequencing and annotation.</title>
        <authorList>
            <consortium name="The Broad Institute Genomics Platform"/>
            <consortium name="The Broad Institute Genome Sequencing Center for Infectious Disease"/>
            <person name="Wu L."/>
            <person name="Ma J."/>
        </authorList>
    </citation>
    <scope>NUCLEOTIDE SEQUENCE [LARGE SCALE GENOMIC DNA]</scope>
    <source>
        <strain evidence="12">CCM 8689</strain>
    </source>
</reference>
<dbReference type="RefSeq" id="WP_378959631.1">
    <property type="nucleotide sequence ID" value="NZ_JBHRXC010000013.1"/>
</dbReference>
<sequence>MEPILNKEKIVETLKKEAKKLADFGVLEIGLFGSFIRNEQTINSDIDLLIDIKKEKKTFKNFMSLNYFLEDIFKRKVELVTKQSLSPFIGPHILKAVEYVALPN</sequence>
<dbReference type="EMBL" id="JBHSBY010000032">
    <property type="protein sequence ID" value="MFC4196304.1"/>
    <property type="molecule type" value="Genomic_DNA"/>
</dbReference>
<keyword evidence="3" id="KW-0808">Transferase</keyword>
<evidence type="ECO:0000256" key="4">
    <source>
        <dbReference type="ARBA" id="ARBA00022695"/>
    </source>
</evidence>
<dbReference type="PANTHER" id="PTHR33571">
    <property type="entry name" value="SSL8005 PROTEIN"/>
    <property type="match status" value="1"/>
</dbReference>
<evidence type="ECO:0000256" key="2">
    <source>
        <dbReference type="ARBA" id="ARBA00022649"/>
    </source>
</evidence>
<dbReference type="Proteomes" id="UP001595792">
    <property type="component" value="Unassembled WGS sequence"/>
</dbReference>
<evidence type="ECO:0000256" key="1">
    <source>
        <dbReference type="ARBA" id="ARBA00001946"/>
    </source>
</evidence>
<keyword evidence="8" id="KW-0460">Magnesium</keyword>
<dbReference type="PANTHER" id="PTHR33571:SF14">
    <property type="entry name" value="PROTEIN ADENYLYLTRANSFERASE MJ0435-RELATED"/>
    <property type="match status" value="1"/>
</dbReference>
<protein>
    <submittedName>
        <fullName evidence="11">Nucleotidyltransferase family protein</fullName>
    </submittedName>
</protein>
<dbReference type="CDD" id="cd05403">
    <property type="entry name" value="NT_KNTase_like"/>
    <property type="match status" value="1"/>
</dbReference>
<keyword evidence="12" id="KW-1185">Reference proteome</keyword>
<comment type="caution">
    <text evidence="11">The sequence shown here is derived from an EMBL/GenBank/DDBJ whole genome shotgun (WGS) entry which is preliminary data.</text>
</comment>
<evidence type="ECO:0000256" key="9">
    <source>
        <dbReference type="ARBA" id="ARBA00038276"/>
    </source>
</evidence>
<gene>
    <name evidence="11" type="ORF">ACFOUY_06310</name>
</gene>
<evidence type="ECO:0000256" key="5">
    <source>
        <dbReference type="ARBA" id="ARBA00022723"/>
    </source>
</evidence>
<evidence type="ECO:0000256" key="3">
    <source>
        <dbReference type="ARBA" id="ARBA00022679"/>
    </source>
</evidence>
<name>A0ABV8NII7_9SPHI</name>
<accession>A0ABV8NII7</accession>
<evidence type="ECO:0000313" key="11">
    <source>
        <dbReference type="EMBL" id="MFC4196304.1"/>
    </source>
</evidence>
<dbReference type="InterPro" id="IPR002934">
    <property type="entry name" value="Polymerase_NTP_transf_dom"/>
</dbReference>
<evidence type="ECO:0000256" key="7">
    <source>
        <dbReference type="ARBA" id="ARBA00022840"/>
    </source>
</evidence>
<evidence type="ECO:0000259" key="10">
    <source>
        <dbReference type="Pfam" id="PF01909"/>
    </source>
</evidence>
<dbReference type="SUPFAM" id="SSF81301">
    <property type="entry name" value="Nucleotidyltransferase"/>
    <property type="match status" value="1"/>
</dbReference>
<dbReference type="Gene3D" id="3.30.460.10">
    <property type="entry name" value="Beta Polymerase, domain 2"/>
    <property type="match status" value="1"/>
</dbReference>
<keyword evidence="6" id="KW-0547">Nucleotide-binding</keyword>
<keyword evidence="4" id="KW-0548">Nucleotidyltransferase</keyword>
<proteinExistence type="inferred from homology"/>
<evidence type="ECO:0000256" key="8">
    <source>
        <dbReference type="ARBA" id="ARBA00022842"/>
    </source>
</evidence>
<keyword evidence="2" id="KW-1277">Toxin-antitoxin system</keyword>
<evidence type="ECO:0000313" key="12">
    <source>
        <dbReference type="Proteomes" id="UP001595792"/>
    </source>
</evidence>
<organism evidence="11 12">
    <name type="scientific">Pedobacter jamesrossensis</name>
    <dbReference type="NCBI Taxonomy" id="1908238"/>
    <lineage>
        <taxon>Bacteria</taxon>
        <taxon>Pseudomonadati</taxon>
        <taxon>Bacteroidota</taxon>
        <taxon>Sphingobacteriia</taxon>
        <taxon>Sphingobacteriales</taxon>
        <taxon>Sphingobacteriaceae</taxon>
        <taxon>Pedobacter</taxon>
    </lineage>
</organism>
<feature type="domain" description="Polymerase nucleotidyl transferase" evidence="10">
    <location>
        <begin position="12"/>
        <end position="89"/>
    </location>
</feature>
<evidence type="ECO:0000256" key="6">
    <source>
        <dbReference type="ARBA" id="ARBA00022741"/>
    </source>
</evidence>
<dbReference type="InterPro" id="IPR043519">
    <property type="entry name" value="NT_sf"/>
</dbReference>
<dbReference type="Pfam" id="PF01909">
    <property type="entry name" value="NTP_transf_2"/>
    <property type="match status" value="1"/>
</dbReference>
<keyword evidence="7" id="KW-0067">ATP-binding</keyword>
<comment type="similarity">
    <text evidence="9">Belongs to the MntA antitoxin family.</text>
</comment>
<keyword evidence="5" id="KW-0479">Metal-binding</keyword>